<dbReference type="EMBL" id="BQNB010018597">
    <property type="protein sequence ID" value="GJT76134.1"/>
    <property type="molecule type" value="Genomic_DNA"/>
</dbReference>
<sequence>MEKDQAGSNPGKIHVVQAGPNPEPMHEDFVAIVYPQVHESLKLTTEEHVHIENPPSSFGTLSSMKNLDDAFIFAKTATTTTLLPPPPLPQQRITYPNLATRVSALEKICANFEKKNKLQDKTTQALSSRVYTLENHDLYSKIDKYVNEVVKEVVHNALQAPIRKRFRDLSEFEMKEILHDRMFESGSYRSHLEHTALYDALELSMDHDNREEFKEATV</sequence>
<reference evidence="2" key="1">
    <citation type="journal article" date="2022" name="Int. J. Mol. Sci.">
        <title>Draft Genome of Tanacetum Coccineum: Genomic Comparison of Closely Related Tanacetum-Family Plants.</title>
        <authorList>
            <person name="Yamashiro T."/>
            <person name="Shiraishi A."/>
            <person name="Nakayama K."/>
            <person name="Satake H."/>
        </authorList>
    </citation>
    <scope>NUCLEOTIDE SEQUENCE</scope>
</reference>
<accession>A0ABQ5GKZ1</accession>
<evidence type="ECO:0000313" key="2">
    <source>
        <dbReference type="EMBL" id="GJT76134.1"/>
    </source>
</evidence>
<dbReference type="Proteomes" id="UP001151760">
    <property type="component" value="Unassembled WGS sequence"/>
</dbReference>
<organism evidence="2 3">
    <name type="scientific">Tanacetum coccineum</name>
    <dbReference type="NCBI Taxonomy" id="301880"/>
    <lineage>
        <taxon>Eukaryota</taxon>
        <taxon>Viridiplantae</taxon>
        <taxon>Streptophyta</taxon>
        <taxon>Embryophyta</taxon>
        <taxon>Tracheophyta</taxon>
        <taxon>Spermatophyta</taxon>
        <taxon>Magnoliopsida</taxon>
        <taxon>eudicotyledons</taxon>
        <taxon>Gunneridae</taxon>
        <taxon>Pentapetalae</taxon>
        <taxon>asterids</taxon>
        <taxon>campanulids</taxon>
        <taxon>Asterales</taxon>
        <taxon>Asteraceae</taxon>
        <taxon>Asteroideae</taxon>
        <taxon>Anthemideae</taxon>
        <taxon>Anthemidinae</taxon>
        <taxon>Tanacetum</taxon>
    </lineage>
</organism>
<protein>
    <submittedName>
        <fullName evidence="2">Uncharacterized protein</fullName>
    </submittedName>
</protein>
<gene>
    <name evidence="2" type="ORF">Tco_1042859</name>
</gene>
<keyword evidence="3" id="KW-1185">Reference proteome</keyword>
<proteinExistence type="predicted"/>
<feature type="region of interest" description="Disordered" evidence="1">
    <location>
        <begin position="1"/>
        <end position="21"/>
    </location>
</feature>
<comment type="caution">
    <text evidence="2">The sequence shown here is derived from an EMBL/GenBank/DDBJ whole genome shotgun (WGS) entry which is preliminary data.</text>
</comment>
<evidence type="ECO:0000313" key="3">
    <source>
        <dbReference type="Proteomes" id="UP001151760"/>
    </source>
</evidence>
<reference evidence="2" key="2">
    <citation type="submission" date="2022-01" db="EMBL/GenBank/DDBJ databases">
        <authorList>
            <person name="Yamashiro T."/>
            <person name="Shiraishi A."/>
            <person name="Satake H."/>
            <person name="Nakayama K."/>
        </authorList>
    </citation>
    <scope>NUCLEOTIDE SEQUENCE</scope>
</reference>
<evidence type="ECO:0000256" key="1">
    <source>
        <dbReference type="SAM" id="MobiDB-lite"/>
    </source>
</evidence>
<name>A0ABQ5GKZ1_9ASTR</name>